<sequence>DLTEELNSRSALVEHSETALAELRTDFNLYRSLDEARVSSAVAHALSVERVRCEKLATRLAMAEADRLAQSEAARLAQNELKVKEQELQSTGTEIRLAFIARDRTVDDTKEARKAEVKAKLEAHSL</sequence>
<dbReference type="EMBL" id="JXTB01000863">
    <property type="protein sequence ID" value="PON32132.1"/>
    <property type="molecule type" value="Genomic_DNA"/>
</dbReference>
<protein>
    <submittedName>
        <fullName evidence="1">Uncharacterized protein</fullName>
    </submittedName>
</protein>
<accession>A0A2P5A6G3</accession>
<organism evidence="1 2">
    <name type="scientific">Parasponia andersonii</name>
    <name type="common">Sponia andersonii</name>
    <dbReference type="NCBI Taxonomy" id="3476"/>
    <lineage>
        <taxon>Eukaryota</taxon>
        <taxon>Viridiplantae</taxon>
        <taxon>Streptophyta</taxon>
        <taxon>Embryophyta</taxon>
        <taxon>Tracheophyta</taxon>
        <taxon>Spermatophyta</taxon>
        <taxon>Magnoliopsida</taxon>
        <taxon>eudicotyledons</taxon>
        <taxon>Gunneridae</taxon>
        <taxon>Pentapetalae</taxon>
        <taxon>rosids</taxon>
        <taxon>fabids</taxon>
        <taxon>Rosales</taxon>
        <taxon>Cannabaceae</taxon>
        <taxon>Parasponia</taxon>
    </lineage>
</organism>
<dbReference type="Proteomes" id="UP000237105">
    <property type="component" value="Unassembled WGS sequence"/>
</dbReference>
<evidence type="ECO:0000313" key="2">
    <source>
        <dbReference type="Proteomes" id="UP000237105"/>
    </source>
</evidence>
<gene>
    <name evidence="1" type="ORF">PanWU01x14_363940</name>
</gene>
<feature type="non-terminal residue" evidence="1">
    <location>
        <position position="1"/>
    </location>
</feature>
<name>A0A2P5A6G3_PARAD</name>
<keyword evidence="2" id="KW-1185">Reference proteome</keyword>
<reference evidence="2" key="1">
    <citation type="submission" date="2016-06" db="EMBL/GenBank/DDBJ databases">
        <title>Parallel loss of symbiosis genes in relatives of nitrogen-fixing non-legume Parasponia.</title>
        <authorList>
            <person name="Van Velzen R."/>
            <person name="Holmer R."/>
            <person name="Bu F."/>
            <person name="Rutten L."/>
            <person name="Van Zeijl A."/>
            <person name="Liu W."/>
            <person name="Santuari L."/>
            <person name="Cao Q."/>
            <person name="Sharma T."/>
            <person name="Shen D."/>
            <person name="Roswanjaya Y."/>
            <person name="Wardhani T."/>
            <person name="Kalhor M.S."/>
            <person name="Jansen J."/>
            <person name="Van den Hoogen J."/>
            <person name="Gungor B."/>
            <person name="Hartog M."/>
            <person name="Hontelez J."/>
            <person name="Verver J."/>
            <person name="Yang W.-C."/>
            <person name="Schijlen E."/>
            <person name="Repin R."/>
            <person name="Schilthuizen M."/>
            <person name="Schranz E."/>
            <person name="Heidstra R."/>
            <person name="Miyata K."/>
            <person name="Fedorova E."/>
            <person name="Kohlen W."/>
            <person name="Bisseling T."/>
            <person name="Smit S."/>
            <person name="Geurts R."/>
        </authorList>
    </citation>
    <scope>NUCLEOTIDE SEQUENCE [LARGE SCALE GENOMIC DNA]</scope>
    <source>
        <strain evidence="2">cv. WU1-14</strain>
    </source>
</reference>
<proteinExistence type="predicted"/>
<dbReference type="AlphaFoldDB" id="A0A2P5A6G3"/>
<comment type="caution">
    <text evidence="1">The sequence shown here is derived from an EMBL/GenBank/DDBJ whole genome shotgun (WGS) entry which is preliminary data.</text>
</comment>
<evidence type="ECO:0000313" key="1">
    <source>
        <dbReference type="EMBL" id="PON32132.1"/>
    </source>
</evidence>